<feature type="region of interest" description="Disordered" evidence="1">
    <location>
        <begin position="29"/>
        <end position="56"/>
    </location>
</feature>
<dbReference type="OrthoDB" id="245224at2"/>
<dbReference type="InParanoid" id="A0A517SF46"/>
<dbReference type="EMBL" id="CP036271">
    <property type="protein sequence ID" value="QDT54756.1"/>
    <property type="molecule type" value="Genomic_DNA"/>
</dbReference>
<organism evidence="2 3">
    <name type="scientific">Caulifigura coniformis</name>
    <dbReference type="NCBI Taxonomy" id="2527983"/>
    <lineage>
        <taxon>Bacteria</taxon>
        <taxon>Pseudomonadati</taxon>
        <taxon>Planctomycetota</taxon>
        <taxon>Planctomycetia</taxon>
        <taxon>Planctomycetales</taxon>
        <taxon>Planctomycetaceae</taxon>
        <taxon>Caulifigura</taxon>
    </lineage>
</organism>
<accession>A0A517SF46</accession>
<name>A0A517SF46_9PLAN</name>
<keyword evidence="3" id="KW-1185">Reference proteome</keyword>
<dbReference type="SUPFAM" id="SSF69318">
    <property type="entry name" value="Integrin alpha N-terminal domain"/>
    <property type="match status" value="1"/>
</dbReference>
<evidence type="ECO:0000313" key="3">
    <source>
        <dbReference type="Proteomes" id="UP000315700"/>
    </source>
</evidence>
<evidence type="ECO:0000313" key="2">
    <source>
        <dbReference type="EMBL" id="QDT54756.1"/>
    </source>
</evidence>
<dbReference type="Proteomes" id="UP000315700">
    <property type="component" value="Chromosome"/>
</dbReference>
<dbReference type="KEGG" id="ccos:Pan44_27920"/>
<sequence length="667" mass="72136">MSTLRKTAAQWLWIAGLLLPVTLASAESGPQRRPPLFPPGEQIAVGGSRTESQIGRTQDARAVVRGVVDAFGHGSFDLIVAPDRIYPFRRFDEHGAPVYEAPRTIDASGLGGLVTSHDGIVYGLRTSGGRIELLEFDRSALKFQPRAISDELKLPGGLSGALAGRLDANGRLDVYFGVHNSEGYHHPEIHHHRFEYVPFDGAGFWRGGLPRAALYHARFESTSLKKLASLGRAGAGSPEFLFDLRGMAILPGPESRQLSLITSEKLGVFRRFPLDPATGAPAKSEFVNGPDQVAVRHPVINPGIATFADPQSGRRAFIVSDTGRVWFYEATQQDGRIVCGEPLPVRAPTSAIALGALPVISPGDLDGDGRIDFLAGNDAGQLLFVKNIGEPDRPEFDEPVPVDVDGEPLDIKAGYRGSIQGPGEAMWGYTCPTVVDWNGDGKLDVILNSILADYMVLLQRPGSGPPRFTKPRPMYCDGLQLHLAWRSQPAICRWEHGGRLGMVCLDEQNLLRQFWRIDNQNVERGELLRFQDGSPINANVDEGAGQTGRAKLVPTDWDGDGALDLLVGTSRGLSIAASGTTFYPSSFGDTRQASVLLLRNAGTNAAPVFEYARMVEFNGERIRLGTHSCSPQLIDLGRGVRDILVAEESGGIRYFPAEGLAISKAAP</sequence>
<dbReference type="InterPro" id="IPR028994">
    <property type="entry name" value="Integrin_alpha_N"/>
</dbReference>
<evidence type="ECO:0000256" key="1">
    <source>
        <dbReference type="SAM" id="MobiDB-lite"/>
    </source>
</evidence>
<protein>
    <submittedName>
        <fullName evidence="2">FG-GAP repeat protein</fullName>
    </submittedName>
</protein>
<gene>
    <name evidence="2" type="ORF">Pan44_27920</name>
</gene>
<dbReference type="RefSeq" id="WP_145030590.1">
    <property type="nucleotide sequence ID" value="NZ_CP036271.1"/>
</dbReference>
<reference evidence="2 3" key="1">
    <citation type="submission" date="2019-02" db="EMBL/GenBank/DDBJ databases">
        <title>Deep-cultivation of Planctomycetes and their phenomic and genomic characterization uncovers novel biology.</title>
        <authorList>
            <person name="Wiegand S."/>
            <person name="Jogler M."/>
            <person name="Boedeker C."/>
            <person name="Pinto D."/>
            <person name="Vollmers J."/>
            <person name="Rivas-Marin E."/>
            <person name="Kohn T."/>
            <person name="Peeters S.H."/>
            <person name="Heuer A."/>
            <person name="Rast P."/>
            <person name="Oberbeckmann S."/>
            <person name="Bunk B."/>
            <person name="Jeske O."/>
            <person name="Meyerdierks A."/>
            <person name="Storesund J.E."/>
            <person name="Kallscheuer N."/>
            <person name="Luecker S."/>
            <person name="Lage O.M."/>
            <person name="Pohl T."/>
            <person name="Merkel B.J."/>
            <person name="Hornburger P."/>
            <person name="Mueller R.-W."/>
            <person name="Bruemmer F."/>
            <person name="Labrenz M."/>
            <person name="Spormann A.M."/>
            <person name="Op den Camp H."/>
            <person name="Overmann J."/>
            <person name="Amann R."/>
            <person name="Jetten M.S.M."/>
            <person name="Mascher T."/>
            <person name="Medema M.H."/>
            <person name="Devos D.P."/>
            <person name="Kaster A.-K."/>
            <person name="Ovreas L."/>
            <person name="Rohde M."/>
            <person name="Galperin M.Y."/>
            <person name="Jogler C."/>
        </authorList>
    </citation>
    <scope>NUCLEOTIDE SEQUENCE [LARGE SCALE GENOMIC DNA]</scope>
    <source>
        <strain evidence="2 3">Pan44</strain>
    </source>
</reference>
<dbReference type="AlphaFoldDB" id="A0A517SF46"/>
<proteinExistence type="predicted"/>